<feature type="compositionally biased region" description="Low complexity" evidence="3">
    <location>
        <begin position="324"/>
        <end position="351"/>
    </location>
</feature>
<dbReference type="InterPro" id="IPR050719">
    <property type="entry name" value="Cortactin-Actin_Reg"/>
</dbReference>
<feature type="compositionally biased region" description="Polar residues" evidence="3">
    <location>
        <begin position="360"/>
        <end position="373"/>
    </location>
</feature>
<feature type="region of interest" description="Disordered" evidence="3">
    <location>
        <begin position="448"/>
        <end position="493"/>
    </location>
</feature>
<keyword evidence="1 2" id="KW-0175">Coiled coil</keyword>
<accession>A0AA36BZS5</accession>
<feature type="region of interest" description="Disordered" evidence="3">
    <location>
        <begin position="507"/>
        <end position="526"/>
    </location>
</feature>
<dbReference type="EMBL" id="OX597842">
    <property type="protein sequence ID" value="CAI9743349.1"/>
    <property type="molecule type" value="Genomic_DNA"/>
</dbReference>
<organism evidence="5 6">
    <name type="scientific">Octopus vulgaris</name>
    <name type="common">Common octopus</name>
    <dbReference type="NCBI Taxonomy" id="6645"/>
    <lineage>
        <taxon>Eukaryota</taxon>
        <taxon>Metazoa</taxon>
        <taxon>Spiralia</taxon>
        <taxon>Lophotrochozoa</taxon>
        <taxon>Mollusca</taxon>
        <taxon>Cephalopoda</taxon>
        <taxon>Coleoidea</taxon>
        <taxon>Octopodiformes</taxon>
        <taxon>Octopoda</taxon>
        <taxon>Incirrata</taxon>
        <taxon>Octopodidae</taxon>
        <taxon>Octopus</taxon>
    </lineage>
</organism>
<feature type="compositionally biased region" description="Polar residues" evidence="3">
    <location>
        <begin position="713"/>
        <end position="724"/>
    </location>
</feature>
<feature type="domain" description="Cortactin-binding protein-2 N-terminal" evidence="4">
    <location>
        <begin position="37"/>
        <end position="225"/>
    </location>
</feature>
<feature type="compositionally biased region" description="Low complexity" evidence="3">
    <location>
        <begin position="725"/>
        <end position="750"/>
    </location>
</feature>
<feature type="compositionally biased region" description="Low complexity" evidence="3">
    <location>
        <begin position="448"/>
        <end position="473"/>
    </location>
</feature>
<feature type="compositionally biased region" description="Gly residues" evidence="3">
    <location>
        <begin position="624"/>
        <end position="640"/>
    </location>
</feature>
<reference evidence="5" key="1">
    <citation type="submission" date="2023-08" db="EMBL/GenBank/DDBJ databases">
        <authorList>
            <person name="Alioto T."/>
            <person name="Alioto T."/>
            <person name="Gomez Garrido J."/>
        </authorList>
    </citation>
    <scope>NUCLEOTIDE SEQUENCE</scope>
</reference>
<protein>
    <recommendedName>
        <fullName evidence="4">Cortactin-binding protein-2 N-terminal domain-containing protein</fullName>
    </recommendedName>
</protein>
<dbReference type="AlphaFoldDB" id="A0AA36BZS5"/>
<feature type="region of interest" description="Disordered" evidence="3">
    <location>
        <begin position="415"/>
        <end position="434"/>
    </location>
</feature>
<evidence type="ECO:0000313" key="6">
    <source>
        <dbReference type="Proteomes" id="UP001162480"/>
    </source>
</evidence>
<feature type="compositionally biased region" description="Polar residues" evidence="3">
    <location>
        <begin position="751"/>
        <end position="777"/>
    </location>
</feature>
<dbReference type="PANTHER" id="PTHR23166">
    <property type="entry name" value="FILAMIN/GPBP-INTERACTING PROTEIN"/>
    <property type="match status" value="1"/>
</dbReference>
<feature type="compositionally biased region" description="Low complexity" evidence="3">
    <location>
        <begin position="641"/>
        <end position="656"/>
    </location>
</feature>
<evidence type="ECO:0000313" key="5">
    <source>
        <dbReference type="EMBL" id="CAI9743349.1"/>
    </source>
</evidence>
<dbReference type="Proteomes" id="UP001162480">
    <property type="component" value="Chromosome 29"/>
</dbReference>
<feature type="compositionally biased region" description="Low complexity" evidence="3">
    <location>
        <begin position="667"/>
        <end position="699"/>
    </location>
</feature>
<gene>
    <name evidence="5" type="ORF">OCTVUL_1B003072</name>
</gene>
<feature type="compositionally biased region" description="Pro residues" evidence="3">
    <location>
        <begin position="474"/>
        <end position="490"/>
    </location>
</feature>
<keyword evidence="6" id="KW-1185">Reference proteome</keyword>
<evidence type="ECO:0000256" key="1">
    <source>
        <dbReference type="ARBA" id="ARBA00023054"/>
    </source>
</evidence>
<evidence type="ECO:0000256" key="3">
    <source>
        <dbReference type="SAM" id="MobiDB-lite"/>
    </source>
</evidence>
<evidence type="ECO:0000259" key="4">
    <source>
        <dbReference type="Pfam" id="PF09727"/>
    </source>
</evidence>
<dbReference type="InterPro" id="IPR019131">
    <property type="entry name" value="Cortactin-binding_p2_N"/>
</dbReference>
<feature type="compositionally biased region" description="Basic and acidic residues" evidence="3">
    <location>
        <begin position="281"/>
        <end position="313"/>
    </location>
</feature>
<feature type="region of interest" description="Disordered" evidence="3">
    <location>
        <begin position="571"/>
        <end position="777"/>
    </location>
</feature>
<feature type="region of interest" description="Disordered" evidence="3">
    <location>
        <begin position="1"/>
        <end position="33"/>
    </location>
</feature>
<dbReference type="Pfam" id="PF09727">
    <property type="entry name" value="CortBP2"/>
    <property type="match status" value="1"/>
</dbReference>
<evidence type="ECO:0000256" key="2">
    <source>
        <dbReference type="SAM" id="Coils"/>
    </source>
</evidence>
<sequence>MAARNVRAGQQQLPSTSFDPAEKLQQSNTLKRHPKMDLNKTDLLRLLSYLEGELQARDVVIATLKAEKAKQLLYQAKYGRFGLGDPFVALQRDSDNMKDHSFDEAAIKCMYDNQLAQLENLIATQRRAQLKMREQLAQVEKRYHKVLSELEEEKQKHAQDTAQGDDVTYMLEKERERLKQEVEFEKNQSRRMEKDLKKTLANLEEERENSAKHKQVALMLIRERRKLVERILQEKRKCNEMEHIMNDEKDKMMSMAEGLVQESKKSLKIEAAMEKQLSDFDTEREQLRGRVSREESKNKELREQVEQLHRELQQARSGVGGALSSGSSNSSSQLSFISAGDDGVTDPTTVGGDDDGSFLGESSQSVSSAGDGNVQHSETINLAVGGCEAEVCLAPVAAIDATHEQNVECTIPLSSLSSGSPSAKVAPHHSTNPVTIDSTATLQISSSASTSSSSSSASPSTALYTSSCYSSSPPTRPPPPPSSSPPPPPQFYTASAVAEGRKPVVQLNSNSSSSHAHPLHMESRPMSPGEIFSPASDIRIVSGVGADGSGGSRISVSAAGGATVLSTSGGGRISFQFGQPTSGHPSPPSSSAGAGAGHARKAVTIGRGTPPPVPPNKPVLIACSGGGGGSGGSGGGGTGGTSVVVGVKPAVPPKVGITVSKDRLFLSSSESDNTVVLSSSSSSSSSSSLSPSSSLLSSSRTPANKPLQIPVSVVTNQSHIASNRTSSSSSSSSSSSTPSSLSSSSSSPSSNTAVTANNANRENSPMRKTTQVCVNGK</sequence>
<name>A0AA36BZS5_OCTVU</name>
<feature type="region of interest" description="Disordered" evidence="3">
    <location>
        <begin position="281"/>
        <end position="373"/>
    </location>
</feature>
<feature type="compositionally biased region" description="Polar residues" evidence="3">
    <location>
        <begin position="8"/>
        <end position="29"/>
    </location>
</feature>
<proteinExistence type="predicted"/>
<dbReference type="PANTHER" id="PTHR23166:SF5">
    <property type="entry name" value="CTTNBP2 N-TERMINAL-LIKE PROTEIN"/>
    <property type="match status" value="1"/>
</dbReference>
<feature type="coiled-coil region" evidence="2">
    <location>
        <begin position="115"/>
        <end position="213"/>
    </location>
</feature>